<evidence type="ECO:0000313" key="9">
    <source>
        <dbReference type="Proteomes" id="UP001162640"/>
    </source>
</evidence>
<accession>A0A9W7E4X3</accession>
<gene>
    <name evidence="8" type="ORF">TL16_g04389</name>
</gene>
<dbReference type="PANTHER" id="PTHR48041">
    <property type="entry name" value="ABC TRANSPORTER G FAMILY MEMBER 28"/>
    <property type="match status" value="1"/>
</dbReference>
<organism evidence="8 9">
    <name type="scientific">Triparma laevis f. inornata</name>
    <dbReference type="NCBI Taxonomy" id="1714386"/>
    <lineage>
        <taxon>Eukaryota</taxon>
        <taxon>Sar</taxon>
        <taxon>Stramenopiles</taxon>
        <taxon>Ochrophyta</taxon>
        <taxon>Bolidophyceae</taxon>
        <taxon>Parmales</taxon>
        <taxon>Triparmaceae</taxon>
        <taxon>Triparma</taxon>
    </lineage>
</organism>
<evidence type="ECO:0000256" key="3">
    <source>
        <dbReference type="ARBA" id="ARBA00022692"/>
    </source>
</evidence>
<comment type="caution">
    <text evidence="8">The sequence shown here is derived from an EMBL/GenBank/DDBJ whole genome shotgun (WGS) entry which is preliminary data.</text>
</comment>
<dbReference type="InterPro" id="IPR050352">
    <property type="entry name" value="ABCG_transporters"/>
</dbReference>
<dbReference type="GO" id="GO:0140359">
    <property type="term" value="F:ABC-type transporter activity"/>
    <property type="evidence" value="ECO:0007669"/>
    <property type="project" value="InterPro"/>
</dbReference>
<reference evidence="9" key="1">
    <citation type="journal article" date="2023" name="Commun. Biol.">
        <title>Genome analysis of Parmales, the sister group of diatoms, reveals the evolutionary specialization of diatoms from phago-mixotrophs to photoautotrophs.</title>
        <authorList>
            <person name="Ban H."/>
            <person name="Sato S."/>
            <person name="Yoshikawa S."/>
            <person name="Yamada K."/>
            <person name="Nakamura Y."/>
            <person name="Ichinomiya M."/>
            <person name="Sato N."/>
            <person name="Blanc-Mathieu R."/>
            <person name="Endo H."/>
            <person name="Kuwata A."/>
            <person name="Ogata H."/>
        </authorList>
    </citation>
    <scope>NUCLEOTIDE SEQUENCE [LARGE SCALE GENOMIC DNA]</scope>
</reference>
<evidence type="ECO:0000256" key="5">
    <source>
        <dbReference type="ARBA" id="ARBA00023136"/>
    </source>
</evidence>
<evidence type="ECO:0000259" key="7">
    <source>
        <dbReference type="Pfam" id="PF01061"/>
    </source>
</evidence>
<dbReference type="Proteomes" id="UP001162640">
    <property type="component" value="Unassembled WGS sequence"/>
</dbReference>
<keyword evidence="5 6" id="KW-0472">Membrane</keyword>
<dbReference type="GO" id="GO:0016020">
    <property type="term" value="C:membrane"/>
    <property type="evidence" value="ECO:0007669"/>
    <property type="project" value="UniProtKB-SubCell"/>
</dbReference>
<evidence type="ECO:0000256" key="6">
    <source>
        <dbReference type="SAM" id="Phobius"/>
    </source>
</evidence>
<evidence type="ECO:0000256" key="1">
    <source>
        <dbReference type="ARBA" id="ARBA00004141"/>
    </source>
</evidence>
<evidence type="ECO:0000256" key="2">
    <source>
        <dbReference type="ARBA" id="ARBA00022448"/>
    </source>
</evidence>
<evidence type="ECO:0000313" key="8">
    <source>
        <dbReference type="EMBL" id="GMH66242.1"/>
    </source>
</evidence>
<dbReference type="Pfam" id="PF01061">
    <property type="entry name" value="ABC2_membrane"/>
    <property type="match status" value="1"/>
</dbReference>
<dbReference type="InterPro" id="IPR013525">
    <property type="entry name" value="ABC2_TM"/>
</dbReference>
<name>A0A9W7E4X3_9STRA</name>
<feature type="transmembrane region" description="Helical" evidence="6">
    <location>
        <begin position="66"/>
        <end position="88"/>
    </location>
</feature>
<feature type="domain" description="ABC-2 type transporter transmembrane" evidence="7">
    <location>
        <begin position="2"/>
        <end position="109"/>
    </location>
</feature>
<keyword evidence="3 6" id="KW-0812">Transmembrane</keyword>
<keyword evidence="4 6" id="KW-1133">Transmembrane helix</keyword>
<evidence type="ECO:0000256" key="4">
    <source>
        <dbReference type="ARBA" id="ARBA00022989"/>
    </source>
</evidence>
<proteinExistence type="predicted"/>
<dbReference type="EMBL" id="BLQM01000120">
    <property type="protein sequence ID" value="GMH66242.1"/>
    <property type="molecule type" value="Genomic_DNA"/>
</dbReference>
<dbReference type="AlphaFoldDB" id="A0A9W7E4X3"/>
<comment type="subcellular location">
    <subcellularLocation>
        <location evidence="1">Membrane</location>
        <topology evidence="1">Multi-pass membrane protein</topology>
    </subcellularLocation>
</comment>
<feature type="transmembrane region" description="Helical" evidence="6">
    <location>
        <begin position="29"/>
        <end position="54"/>
    </location>
</feature>
<sequence>MAVEAPLLFTQSLCQTLCTYFLIGFQGNFGLFVTVFWLLGLASNSVAICAGCVVDDVKKAAELTPLIFVPQLLFSGFFVAINAIPVWLRWAQWLCSLKYTLNLLLLIEFNNDVCGARYECSGEERSDELG</sequence>
<protein>
    <recommendedName>
        <fullName evidence="7">ABC-2 type transporter transmembrane domain-containing protein</fullName>
    </recommendedName>
</protein>
<dbReference type="PANTHER" id="PTHR48041:SF139">
    <property type="entry name" value="PROTEIN SCARLET"/>
    <property type="match status" value="1"/>
</dbReference>
<keyword evidence="2" id="KW-0813">Transport</keyword>